<reference evidence="6 7" key="1">
    <citation type="submission" date="2016-05" db="EMBL/GenBank/DDBJ databases">
        <title>Complete genome sequence of a phthalic acid esters degrading Mycobacterium sp. YC-RL4.</title>
        <authorList>
            <person name="Ren L."/>
            <person name="Fan S."/>
            <person name="Ruth N."/>
            <person name="Jia Y."/>
            <person name="Wang J."/>
            <person name="Qiao C."/>
        </authorList>
    </citation>
    <scope>NUCLEOTIDE SEQUENCE [LARGE SCALE GENOMIC DNA]</scope>
    <source>
        <strain evidence="6 7">YC-RL4</strain>
    </source>
</reference>
<evidence type="ECO:0000256" key="3">
    <source>
        <dbReference type="ARBA" id="ARBA00023295"/>
    </source>
</evidence>
<evidence type="ECO:0000259" key="5">
    <source>
        <dbReference type="PROSITE" id="PS51764"/>
    </source>
</evidence>
<dbReference type="KEGG" id="madi:A7U43_20230"/>
<dbReference type="InterPro" id="IPR017853">
    <property type="entry name" value="GH"/>
</dbReference>
<keyword evidence="3 4" id="KW-0326">Glycosidase</keyword>
<dbReference type="EMBL" id="CP015596">
    <property type="protein sequence ID" value="ANE81304.1"/>
    <property type="molecule type" value="Genomic_DNA"/>
</dbReference>
<comment type="similarity">
    <text evidence="1 4">Belongs to the glycosyl hydrolase 26 family.</text>
</comment>
<dbReference type="Proteomes" id="UP000077143">
    <property type="component" value="Chromosome"/>
</dbReference>
<proteinExistence type="inferred from homology"/>
<evidence type="ECO:0000313" key="6">
    <source>
        <dbReference type="EMBL" id="ANE81304.1"/>
    </source>
</evidence>
<name>A0A172UR79_9MYCO</name>
<feature type="active site" description="Proton donor" evidence="4">
    <location>
        <position position="102"/>
    </location>
</feature>
<dbReference type="Gene3D" id="3.20.20.80">
    <property type="entry name" value="Glycosidases"/>
    <property type="match status" value="1"/>
</dbReference>
<dbReference type="STRING" id="1682113.A7U43_20230"/>
<dbReference type="InterPro" id="IPR000805">
    <property type="entry name" value="Glyco_hydro_26"/>
</dbReference>
<protein>
    <recommendedName>
        <fullName evidence="5">GH26 domain-containing protein</fullName>
    </recommendedName>
</protein>
<dbReference type="PANTHER" id="PTHR40079:SF4">
    <property type="entry name" value="GH26 DOMAIN-CONTAINING PROTEIN-RELATED"/>
    <property type="match status" value="1"/>
</dbReference>
<dbReference type="InterPro" id="IPR022790">
    <property type="entry name" value="GH26_dom"/>
</dbReference>
<keyword evidence="7" id="KW-1185">Reference proteome</keyword>
<organism evidence="6 7">
    <name type="scientific">Mycobacterium adipatum</name>
    <dbReference type="NCBI Taxonomy" id="1682113"/>
    <lineage>
        <taxon>Bacteria</taxon>
        <taxon>Bacillati</taxon>
        <taxon>Actinomycetota</taxon>
        <taxon>Actinomycetes</taxon>
        <taxon>Mycobacteriales</taxon>
        <taxon>Mycobacteriaceae</taxon>
        <taxon>Mycobacterium</taxon>
    </lineage>
</organism>
<accession>A0A172UR79</accession>
<dbReference type="PANTHER" id="PTHR40079">
    <property type="entry name" value="MANNAN ENDO-1,4-BETA-MANNOSIDASE E-RELATED"/>
    <property type="match status" value="1"/>
</dbReference>
<dbReference type="GO" id="GO:0006080">
    <property type="term" value="P:substituted mannan metabolic process"/>
    <property type="evidence" value="ECO:0007669"/>
    <property type="project" value="InterPro"/>
</dbReference>
<dbReference type="AlphaFoldDB" id="A0A172UR79"/>
<dbReference type="SUPFAM" id="SSF51445">
    <property type="entry name" value="(Trans)glycosidases"/>
    <property type="match status" value="1"/>
</dbReference>
<dbReference type="GO" id="GO:0016985">
    <property type="term" value="F:mannan endo-1,4-beta-mannosidase activity"/>
    <property type="evidence" value="ECO:0007669"/>
    <property type="project" value="InterPro"/>
</dbReference>
<dbReference type="OrthoDB" id="9816550at2"/>
<evidence type="ECO:0000313" key="7">
    <source>
        <dbReference type="Proteomes" id="UP000077143"/>
    </source>
</evidence>
<feature type="active site" description="Nucleophile" evidence="4">
    <location>
        <position position="210"/>
    </location>
</feature>
<dbReference type="Pfam" id="PF02156">
    <property type="entry name" value="Glyco_hydro_26"/>
    <property type="match status" value="1"/>
</dbReference>
<evidence type="ECO:0000256" key="2">
    <source>
        <dbReference type="ARBA" id="ARBA00022801"/>
    </source>
</evidence>
<gene>
    <name evidence="6" type="ORF">A7U43_20230</name>
</gene>
<evidence type="ECO:0000256" key="4">
    <source>
        <dbReference type="PROSITE-ProRule" id="PRU01100"/>
    </source>
</evidence>
<sequence length="273" mass="30484">MTTPGGPCDTEQIAAVSALVGRRPQYLLWYQDFASAAPAAQLDAAHRWGAEPVLTWEPWTCTDRGPDTMRRLASGALDDFVHEWVTQLRDWQHPVCLRFAHEFNGSWYPWSPAGGTTPRDYVATWRRVHAIAAAATNVRWMWCVDAALTHHNSLTDWYPGDEFVDSFGVDGYNWGTTRPGSSWREAEEIFDAALAQIVGLADGRPVLISEVGCAESGGSKPHWITAFVDYVRDQPDVTGFIWFDHDKETDWRIASTPRSAAAMRSALGGDDER</sequence>
<evidence type="ECO:0000256" key="1">
    <source>
        <dbReference type="ARBA" id="ARBA00007754"/>
    </source>
</evidence>
<feature type="domain" description="GH26" evidence="5">
    <location>
        <begin position="1"/>
        <end position="270"/>
    </location>
</feature>
<dbReference type="PROSITE" id="PS51764">
    <property type="entry name" value="GH26"/>
    <property type="match status" value="1"/>
</dbReference>
<keyword evidence="2 4" id="KW-0378">Hydrolase</keyword>